<protein>
    <submittedName>
        <fullName evidence="2">4-aminobutyrate aminotransferase</fullName>
    </submittedName>
</protein>
<dbReference type="GO" id="GO:0008483">
    <property type="term" value="F:transaminase activity"/>
    <property type="evidence" value="ECO:0007669"/>
    <property type="project" value="UniProtKB-KW"/>
</dbReference>
<feature type="transmembrane region" description="Helical" evidence="1">
    <location>
        <begin position="49"/>
        <end position="74"/>
    </location>
</feature>
<evidence type="ECO:0000313" key="2">
    <source>
        <dbReference type="EMBL" id="BAK15319.1"/>
    </source>
</evidence>
<dbReference type="HOGENOM" id="CLU_2144186_0_0_9"/>
<reference evidence="2 3" key="2">
    <citation type="journal article" date="2012" name="J. Biosci. Bioeng.">
        <title>Complete genome sequence and characterization of the N-acylhomoserine lactone-degrading gene of the potato leaf-associated Solibacillus silvestris.</title>
        <authorList>
            <person name="Morohoshi T."/>
            <person name="Tominaga Y."/>
            <person name="Someya N."/>
            <person name="Ikeda T."/>
        </authorList>
    </citation>
    <scope>NUCLEOTIDE SEQUENCE [LARGE SCALE GENOMIC DNA]</scope>
    <source>
        <strain evidence="2 3">StLB046</strain>
    </source>
</reference>
<dbReference type="PATRIC" id="fig|1002809.3.peg.903"/>
<dbReference type="KEGG" id="siv:SSIL_0896"/>
<reference evidence="3" key="1">
    <citation type="submission" date="2011-04" db="EMBL/GenBank/DDBJ databases">
        <title>Genome sequence of Solibacillus silvestris StLB046.</title>
        <authorList>
            <person name="Morohoshi T."/>
            <person name="Someya N."/>
            <person name="Ikeda T."/>
        </authorList>
    </citation>
    <scope>NUCLEOTIDE SEQUENCE [LARGE SCALE GENOMIC DNA]</scope>
    <source>
        <strain evidence="3">StLB046</strain>
    </source>
</reference>
<keyword evidence="1" id="KW-0472">Membrane</keyword>
<gene>
    <name evidence="2" type="ordered locus">SSIL_0896</name>
</gene>
<evidence type="ECO:0000256" key="1">
    <source>
        <dbReference type="SAM" id="Phobius"/>
    </source>
</evidence>
<organism evidence="2 3">
    <name type="scientific">Solibacillus silvestris (strain StLB046)</name>
    <name type="common">Bacillus silvestris</name>
    <dbReference type="NCBI Taxonomy" id="1002809"/>
    <lineage>
        <taxon>Bacteria</taxon>
        <taxon>Bacillati</taxon>
        <taxon>Bacillota</taxon>
        <taxon>Bacilli</taxon>
        <taxon>Bacillales</taxon>
        <taxon>Caryophanaceae</taxon>
        <taxon>Solibacillus</taxon>
    </lineage>
</organism>
<feature type="transmembrane region" description="Helical" evidence="1">
    <location>
        <begin position="80"/>
        <end position="99"/>
    </location>
</feature>
<sequence>MDEIIGYAVVFIIIAGLFYALVKQIKETRSSEHIAGSALFRKQMARKNIVMTAALFGILVFYTLNIVSGIAPSIQVSDSFTARATLLSFFVYFYARLIMKPKQVDHIRKLYH</sequence>
<dbReference type="STRING" id="1002809.SSIL_0896"/>
<keyword evidence="1" id="KW-0812">Transmembrane</keyword>
<evidence type="ECO:0000313" key="3">
    <source>
        <dbReference type="Proteomes" id="UP000006691"/>
    </source>
</evidence>
<name>F2F1I1_SOLSS</name>
<feature type="transmembrane region" description="Helical" evidence="1">
    <location>
        <begin position="6"/>
        <end position="22"/>
    </location>
</feature>
<keyword evidence="2" id="KW-0032">Aminotransferase</keyword>
<dbReference type="EMBL" id="AP012157">
    <property type="protein sequence ID" value="BAK15319.1"/>
    <property type="molecule type" value="Genomic_DNA"/>
</dbReference>
<proteinExistence type="predicted"/>
<accession>F2F1I1</accession>
<dbReference type="Proteomes" id="UP000006691">
    <property type="component" value="Chromosome"/>
</dbReference>
<dbReference type="RefSeq" id="WP_014822909.1">
    <property type="nucleotide sequence ID" value="NC_018065.1"/>
</dbReference>
<keyword evidence="1" id="KW-1133">Transmembrane helix</keyword>
<keyword evidence="3" id="KW-1185">Reference proteome</keyword>
<dbReference type="AlphaFoldDB" id="F2F1I1"/>
<keyword evidence="2" id="KW-0808">Transferase</keyword>